<feature type="transmembrane region" description="Helical" evidence="6">
    <location>
        <begin position="71"/>
        <end position="89"/>
    </location>
</feature>
<dbReference type="PROSITE" id="PS51012">
    <property type="entry name" value="ABC_TM2"/>
    <property type="match status" value="1"/>
</dbReference>
<keyword evidence="2 6" id="KW-0812">Transmembrane</keyword>
<feature type="transmembrane region" description="Helical" evidence="6">
    <location>
        <begin position="245"/>
        <end position="263"/>
    </location>
</feature>
<protein>
    <submittedName>
        <fullName evidence="8">ABC-type multidrug transport system, permease component</fullName>
    </submittedName>
</protein>
<reference evidence="8 9" key="1">
    <citation type="submission" date="2017-08" db="EMBL/GenBank/DDBJ databases">
        <title>Complete Genome Sequence of Streptomyces formicae KY5, the formicamycin producer.</title>
        <authorList>
            <person name="Holmes N.A."/>
            <person name="Devine R."/>
            <person name="Qin Z."/>
            <person name="Seipke R.F."/>
            <person name="Wilkinson B."/>
            <person name="Hutchings M.I."/>
        </authorList>
    </citation>
    <scope>NUCLEOTIDE SEQUENCE [LARGE SCALE GENOMIC DNA]</scope>
    <source>
        <strain evidence="8 9">KY5</strain>
    </source>
</reference>
<dbReference type="InterPro" id="IPR000412">
    <property type="entry name" value="ABC_2_transport"/>
</dbReference>
<dbReference type="AlphaFoldDB" id="A0A291QM56"/>
<gene>
    <name evidence="8" type="ORF">KY5_7783c</name>
</gene>
<evidence type="ECO:0000313" key="9">
    <source>
        <dbReference type="Proteomes" id="UP000221011"/>
    </source>
</evidence>
<feature type="transmembrane region" description="Helical" evidence="6">
    <location>
        <begin position="34"/>
        <end position="51"/>
    </location>
</feature>
<keyword evidence="4 6" id="KW-0472">Membrane</keyword>
<feature type="transmembrane region" description="Helical" evidence="6">
    <location>
        <begin position="180"/>
        <end position="198"/>
    </location>
</feature>
<dbReference type="RefSeq" id="WP_234363087.1">
    <property type="nucleotide sequence ID" value="NZ_CP022685.1"/>
</dbReference>
<dbReference type="KEGG" id="sfk:KY5_7783c"/>
<keyword evidence="3 6" id="KW-1133">Transmembrane helix</keyword>
<dbReference type="PANTHER" id="PTHR43077:SF11">
    <property type="entry name" value="TRANSPORT PERMEASE YVFS-RELATED"/>
    <property type="match status" value="1"/>
</dbReference>
<feature type="transmembrane region" description="Helical" evidence="6">
    <location>
        <begin position="147"/>
        <end position="168"/>
    </location>
</feature>
<feature type="domain" description="ABC transmembrane type-2" evidence="7">
    <location>
        <begin position="32"/>
        <end position="266"/>
    </location>
</feature>
<dbReference type="GO" id="GO:0043190">
    <property type="term" value="C:ATP-binding cassette (ABC) transporter complex"/>
    <property type="evidence" value="ECO:0007669"/>
    <property type="project" value="InterPro"/>
</dbReference>
<keyword evidence="9" id="KW-1185">Reference proteome</keyword>
<dbReference type="GO" id="GO:0140359">
    <property type="term" value="F:ABC-type transporter activity"/>
    <property type="evidence" value="ECO:0007669"/>
    <property type="project" value="InterPro"/>
</dbReference>
<dbReference type="EMBL" id="CP022685">
    <property type="protein sequence ID" value="ATL32801.1"/>
    <property type="molecule type" value="Genomic_DNA"/>
</dbReference>
<organism evidence="8 9">
    <name type="scientific">Streptomyces formicae</name>
    <dbReference type="NCBI Taxonomy" id="1616117"/>
    <lineage>
        <taxon>Bacteria</taxon>
        <taxon>Bacillati</taxon>
        <taxon>Actinomycetota</taxon>
        <taxon>Actinomycetes</taxon>
        <taxon>Kitasatosporales</taxon>
        <taxon>Streptomycetaceae</taxon>
        <taxon>Streptomyces</taxon>
    </lineage>
</organism>
<dbReference type="PIRSF" id="PIRSF006648">
    <property type="entry name" value="DrrB"/>
    <property type="match status" value="1"/>
</dbReference>
<evidence type="ECO:0000256" key="4">
    <source>
        <dbReference type="ARBA" id="ARBA00023136"/>
    </source>
</evidence>
<keyword evidence="5" id="KW-0046">Antibiotic resistance</keyword>
<evidence type="ECO:0000259" key="7">
    <source>
        <dbReference type="PROSITE" id="PS51012"/>
    </source>
</evidence>
<dbReference type="Proteomes" id="UP000221011">
    <property type="component" value="Chromosome"/>
</dbReference>
<dbReference type="Pfam" id="PF12698">
    <property type="entry name" value="ABC2_membrane_3"/>
    <property type="match status" value="1"/>
</dbReference>
<evidence type="ECO:0000256" key="1">
    <source>
        <dbReference type="ARBA" id="ARBA00004141"/>
    </source>
</evidence>
<dbReference type="InterPro" id="IPR047817">
    <property type="entry name" value="ABC2_TM_bact-type"/>
</dbReference>
<evidence type="ECO:0000313" key="8">
    <source>
        <dbReference type="EMBL" id="ATL32801.1"/>
    </source>
</evidence>
<comment type="subcellular location">
    <subcellularLocation>
        <location evidence="1">Membrane</location>
        <topology evidence="1">Multi-pass membrane protein</topology>
    </subcellularLocation>
</comment>
<name>A0A291QM56_9ACTN</name>
<evidence type="ECO:0000256" key="2">
    <source>
        <dbReference type="ARBA" id="ARBA00022692"/>
    </source>
</evidence>
<evidence type="ECO:0000256" key="5">
    <source>
        <dbReference type="ARBA" id="ARBA00023251"/>
    </source>
</evidence>
<dbReference type="InterPro" id="IPR051328">
    <property type="entry name" value="T7SS_ABC-Transporter"/>
</dbReference>
<dbReference type="InterPro" id="IPR013525">
    <property type="entry name" value="ABC2_TM"/>
</dbReference>
<accession>A0A291QM56</accession>
<sequence>MTPMTPHPTTTALRAGWTRGRVELIQSFTNGGDLLSHFLWPALMLTVMYFMRDSAFGSQGLLLGTLALPSILGMNTAMGMLSMSQVLTAEREDGTLLRAKATPHGMRGYFVGKVITVSCGLAADLAIFLVPALFLIEGLSVADAGSWLTLAWVLALGMLATLPFGAVLGSVFTSTRAQGIIQLPVLGLIAISGIFYPVTALPDWLQSVAQVFPIYWLGLGMRAALLPDSAVTVEIGDSWRQWETVGVLGAWAALGFALAPLVLRRAARRESGSSVAQRREKAMRRVG</sequence>
<dbReference type="GO" id="GO:0046677">
    <property type="term" value="P:response to antibiotic"/>
    <property type="evidence" value="ECO:0007669"/>
    <property type="project" value="UniProtKB-KW"/>
</dbReference>
<evidence type="ECO:0000256" key="3">
    <source>
        <dbReference type="ARBA" id="ARBA00022989"/>
    </source>
</evidence>
<feature type="transmembrane region" description="Helical" evidence="6">
    <location>
        <begin position="110"/>
        <end position="135"/>
    </location>
</feature>
<proteinExistence type="predicted"/>
<dbReference type="PANTHER" id="PTHR43077">
    <property type="entry name" value="TRANSPORT PERMEASE YVFS-RELATED"/>
    <property type="match status" value="1"/>
</dbReference>
<evidence type="ECO:0000256" key="6">
    <source>
        <dbReference type="SAM" id="Phobius"/>
    </source>
</evidence>